<proteinExistence type="predicted"/>
<keyword evidence="4" id="KW-1185">Reference proteome</keyword>
<dbReference type="SUPFAM" id="SSF53474">
    <property type="entry name" value="alpha/beta-Hydrolases"/>
    <property type="match status" value="1"/>
</dbReference>
<dbReference type="InterPro" id="IPR000073">
    <property type="entry name" value="AB_hydrolase_1"/>
</dbReference>
<protein>
    <submittedName>
        <fullName evidence="3">Haloalkane dehalogenase</fullName>
        <ecNumber evidence="3">3.8.1.5</ecNumber>
    </submittedName>
</protein>
<dbReference type="PANTHER" id="PTHR43329">
    <property type="entry name" value="EPOXIDE HYDROLASE"/>
    <property type="match status" value="1"/>
</dbReference>
<reference evidence="3 4" key="1">
    <citation type="submission" date="2020-04" db="EMBL/GenBank/DDBJ databases">
        <authorList>
            <person name="De Canck E."/>
        </authorList>
    </citation>
    <scope>NUCLEOTIDE SEQUENCE [LARGE SCALE GENOMIC DNA]</scope>
    <source>
        <strain evidence="3 4">LMG 28688</strain>
    </source>
</reference>
<dbReference type="EMBL" id="CADIKL010000065">
    <property type="protein sequence ID" value="CAB3809181.1"/>
    <property type="molecule type" value="Genomic_DNA"/>
</dbReference>
<name>A0A6J5H1X9_9BURK</name>
<dbReference type="RefSeq" id="WP_175198360.1">
    <property type="nucleotide sequence ID" value="NZ_CADIKL010000065.1"/>
</dbReference>
<dbReference type="PRINTS" id="PR00412">
    <property type="entry name" value="EPOXHYDRLASE"/>
</dbReference>
<gene>
    <name evidence="3" type="primary">dhaA</name>
    <name evidence="3" type="ORF">LMG28688_06935</name>
</gene>
<evidence type="ECO:0000256" key="1">
    <source>
        <dbReference type="ARBA" id="ARBA00022801"/>
    </source>
</evidence>
<dbReference type="Pfam" id="PF00561">
    <property type="entry name" value="Abhydrolase_1"/>
    <property type="match status" value="1"/>
</dbReference>
<dbReference type="Gene3D" id="3.40.50.1820">
    <property type="entry name" value="alpha/beta hydrolase"/>
    <property type="match status" value="1"/>
</dbReference>
<sequence length="300" mass="33629">MATDIAHRFVEANGATFHVAVSGPDNAAPVLCIHGFPEGWMSWRHLMHLLPHSRIYAPDLRGYPGSSYPKSGYDVFTLTDDIKALIEVLGIRQCVLVSHDWGGALGWLFAHRYSSLISKLVVVNCTHPRTLVRAVVTCDDWQPFRIPWVPFFQIPWLPEWFMTTAVGRKLLKWTFLIRQGQPGTMDVELVDEIVARFAKTADMHGPIEYYRQIVLTILLPERHRKLYGIYATPISVPVTVIWGMKDGALPALVARKSFGDAGCNGDWRPLAGVGHFVDLEAWEKLAGELARVLDFAPGDS</sequence>
<evidence type="ECO:0000259" key="2">
    <source>
        <dbReference type="Pfam" id="PF00561"/>
    </source>
</evidence>
<accession>A0A6J5H1X9</accession>
<dbReference type="InterPro" id="IPR029058">
    <property type="entry name" value="AB_hydrolase_fold"/>
</dbReference>
<dbReference type="Proteomes" id="UP000494119">
    <property type="component" value="Unassembled WGS sequence"/>
</dbReference>
<evidence type="ECO:0000313" key="3">
    <source>
        <dbReference type="EMBL" id="CAB3809181.1"/>
    </source>
</evidence>
<feature type="domain" description="AB hydrolase-1" evidence="2">
    <location>
        <begin position="29"/>
        <end position="132"/>
    </location>
</feature>
<dbReference type="GO" id="GO:0018786">
    <property type="term" value="F:haloalkane dehalogenase activity"/>
    <property type="evidence" value="ECO:0007669"/>
    <property type="project" value="UniProtKB-EC"/>
</dbReference>
<organism evidence="3 4">
    <name type="scientific">Paraburkholderia caffeinitolerans</name>
    <dbReference type="NCBI Taxonomy" id="1723730"/>
    <lineage>
        <taxon>Bacteria</taxon>
        <taxon>Pseudomonadati</taxon>
        <taxon>Pseudomonadota</taxon>
        <taxon>Betaproteobacteria</taxon>
        <taxon>Burkholderiales</taxon>
        <taxon>Burkholderiaceae</taxon>
        <taxon>Paraburkholderia</taxon>
    </lineage>
</organism>
<evidence type="ECO:0000313" key="4">
    <source>
        <dbReference type="Proteomes" id="UP000494119"/>
    </source>
</evidence>
<dbReference type="InterPro" id="IPR000639">
    <property type="entry name" value="Epox_hydrolase-like"/>
</dbReference>
<dbReference type="EC" id="3.8.1.5" evidence="3"/>
<dbReference type="AlphaFoldDB" id="A0A6J5H1X9"/>
<keyword evidence="1 3" id="KW-0378">Hydrolase</keyword>